<sequence>MSNINFLVDQIGIDKDTLNISIQDKVFESCLNKSKAELTQWLYSVLHVKNPNIFENNAVASSFGDLNVKITETISDPGIILPLKWEVEEDRKIAVITGVKVDVTDYIVDNKVLLPCFRPNITPGFFMFNHNSNITRWGGLVKRFYIGANNPNYAIDLWAKGINVFIDKGIDFQAKVLSDSKSYPRTDAVVFYVPEEYEDIVEKVLISLISESNDNIVCSPLCEEIIYNLSKADEPIQLEHHQQSFGENRCSIIADSIHDSIIKGLNFGVILRQRMLSSKVNPDNLSQNLMIS</sequence>
<name>A0ABV8CYJ6_9STRE</name>
<gene>
    <name evidence="1" type="ORF">ACFOSE_00855</name>
</gene>
<dbReference type="InterPro" id="IPR040871">
    <property type="entry name" value="HopA1"/>
</dbReference>
<proteinExistence type="predicted"/>
<dbReference type="Proteomes" id="UP001595901">
    <property type="component" value="Unassembled WGS sequence"/>
</dbReference>
<keyword evidence="2" id="KW-1185">Reference proteome</keyword>
<dbReference type="EMBL" id="JBHSAC010000008">
    <property type="protein sequence ID" value="MFC3931354.1"/>
    <property type="molecule type" value="Genomic_DNA"/>
</dbReference>
<comment type="caution">
    <text evidence="1">The sequence shown here is derived from an EMBL/GenBank/DDBJ whole genome shotgun (WGS) entry which is preliminary data.</text>
</comment>
<evidence type="ECO:0000313" key="1">
    <source>
        <dbReference type="EMBL" id="MFC3931354.1"/>
    </source>
</evidence>
<accession>A0ABV8CYJ6</accession>
<organism evidence="1 2">
    <name type="scientific">Streptococcus dentapri</name>
    <dbReference type="NCBI Taxonomy" id="573564"/>
    <lineage>
        <taxon>Bacteria</taxon>
        <taxon>Bacillati</taxon>
        <taxon>Bacillota</taxon>
        <taxon>Bacilli</taxon>
        <taxon>Lactobacillales</taxon>
        <taxon>Streptococcaceae</taxon>
        <taxon>Streptococcus</taxon>
    </lineage>
</organism>
<dbReference type="RefSeq" id="WP_380429251.1">
    <property type="nucleotide sequence ID" value="NZ_JBHSAC010000008.1"/>
</dbReference>
<reference evidence="2" key="1">
    <citation type="journal article" date="2019" name="Int. J. Syst. Evol. Microbiol.">
        <title>The Global Catalogue of Microorganisms (GCM) 10K type strain sequencing project: providing services to taxonomists for standard genome sequencing and annotation.</title>
        <authorList>
            <consortium name="The Broad Institute Genomics Platform"/>
            <consortium name="The Broad Institute Genome Sequencing Center for Infectious Disease"/>
            <person name="Wu L."/>
            <person name="Ma J."/>
        </authorList>
    </citation>
    <scope>NUCLEOTIDE SEQUENCE [LARGE SCALE GENOMIC DNA]</scope>
    <source>
        <strain evidence="2">CCUG 58728</strain>
    </source>
</reference>
<dbReference type="Pfam" id="PF17914">
    <property type="entry name" value="HopA1"/>
    <property type="match status" value="1"/>
</dbReference>
<protein>
    <submittedName>
        <fullName evidence="1">T3SS effector HopA1 family protein</fullName>
    </submittedName>
</protein>
<evidence type="ECO:0000313" key="2">
    <source>
        <dbReference type="Proteomes" id="UP001595901"/>
    </source>
</evidence>